<evidence type="ECO:0000256" key="2">
    <source>
        <dbReference type="SAM" id="MobiDB-lite"/>
    </source>
</evidence>
<dbReference type="Pfam" id="PF01344">
    <property type="entry name" value="Kelch_1"/>
    <property type="match status" value="2"/>
</dbReference>
<feature type="region of interest" description="Disordered" evidence="2">
    <location>
        <begin position="1108"/>
        <end position="1133"/>
    </location>
</feature>
<feature type="compositionally biased region" description="Low complexity" evidence="2">
    <location>
        <begin position="1114"/>
        <end position="1133"/>
    </location>
</feature>
<reference evidence="3" key="1">
    <citation type="journal article" date="2012" name="PLoS Negl. Trop. Dis.">
        <title>A systematically improved high quality genome and transcriptome of the human blood fluke Schistosoma mansoni.</title>
        <authorList>
            <person name="Protasio A.V."/>
            <person name="Tsai I.J."/>
            <person name="Babbage A."/>
            <person name="Nichol S."/>
            <person name="Hunt M."/>
            <person name="Aslett M.A."/>
            <person name="De Silva N."/>
            <person name="Velarde G.S."/>
            <person name="Anderson T.J."/>
            <person name="Clark R.C."/>
            <person name="Davidson C."/>
            <person name="Dillon G.P."/>
            <person name="Holroyd N.E."/>
            <person name="LoVerde P.T."/>
            <person name="Lloyd C."/>
            <person name="McQuillan J."/>
            <person name="Oliveira G."/>
            <person name="Otto T.D."/>
            <person name="Parker-Manuel S.J."/>
            <person name="Quail M.A."/>
            <person name="Wilson R.A."/>
            <person name="Zerlotini A."/>
            <person name="Dunne D.W."/>
            <person name="Berriman M."/>
        </authorList>
    </citation>
    <scope>NUCLEOTIDE SEQUENCE [LARGE SCALE GENOMIC DNA]</scope>
    <source>
        <strain evidence="3">Puerto Rican</strain>
    </source>
</reference>
<organism evidence="3 4">
    <name type="scientific">Schistosoma mansoni</name>
    <name type="common">Blood fluke</name>
    <dbReference type="NCBI Taxonomy" id="6183"/>
    <lineage>
        <taxon>Eukaryota</taxon>
        <taxon>Metazoa</taxon>
        <taxon>Spiralia</taxon>
        <taxon>Lophotrochozoa</taxon>
        <taxon>Platyhelminthes</taxon>
        <taxon>Trematoda</taxon>
        <taxon>Digenea</taxon>
        <taxon>Strigeidida</taxon>
        <taxon>Schistosomatoidea</taxon>
        <taxon>Schistosomatidae</taxon>
        <taxon>Schistosoma</taxon>
    </lineage>
</organism>
<feature type="region of interest" description="Disordered" evidence="2">
    <location>
        <begin position="1176"/>
        <end position="1212"/>
    </location>
</feature>
<dbReference type="InterPro" id="IPR011043">
    <property type="entry name" value="Gal_Oxase/kelch_b-propeller"/>
</dbReference>
<sequence>MESWKRLTDAPISRVNHQAICLEDRIFVFGGFNSQMFDLDYNERQIDTFMWDIHKNRWEQLPYPLLLKSWDCNLKSWGPDPILESSGSIQPSLRFGHTVVAWRGRGWLFGGRMQQQVCPNQLYMFDPGSKFLLQSVSRPTLSGSLKLNHTINAKKFHPPCWAEVRGTVGSVPSARDGHSATVLEDAMFIFGGFEDVFDNYDNSVYRLDFITWNWTRIEIRDDLLSFSDLSLNIPLDTNRSRQVGINSHEYSNCTWDDSVSHNQTPHPRTPLPRDFACLTSHQGRIFLFGGRSKSPNHPSSDIYDSALWELIPLVSVSDYSSSDTANISEGQKLTPAKCSFCGVEMINYLGTTSGGLFRILWEEETGNWCGPEFWATSPPRPCCLWKFIHSSVENKSYTPQNYKLPSNYHSRWSSGYAVWIIRHPGHGLQSPEVLLSQIFSKVNGFTYDSKSSFVESSSSSSTSSKLNSPYGRRSLSHWSYNGNLYIAFGAIRSQTGRSLQLHYQDVWRFNLSTLSWIQLSYMPSMKSSNLHIHLPSARRRAVACLYVAPPSTPYRDYNPTLIRQHPRVFVFGGTQPRALNEKISLISNNGHNDSRSINESSTSYGMFPHRSLFNLNWGNNRTQNEVLGLRRNTSSLKSFVSILCVQSNSSTSDPDHGNIILSNSTTNSSLSTSATQSSSSSSPSNTPVTNFYLIIIIPSYLCNSHLLNGLSPLLINDFIRLSNLFLISFDELSQLFNLKTNTSDNNNNNNNSSFIKYLQSILPHQSNHMNAHSTSNNTSINNNNSNNNNVTADETIHLFHLAWLILTNNKFSAHKTSHNNISNNISCERNYMPCPLSRFHIIFVANCSMSPSSLLFNSETNQNYKPVILKQYTFYQNSHEIIHLQNPCCINHASDIYTSSQLINICLKSVIYALFEAVERGLKYTHSKYPNATTNSLSSTVYNPTMFLNDDDDDHGNQHYHNFLTYKTFFIYSDIDMEELENYATHVYIDVNQITSIVNTNTLEVICDDINTTNNNSFFSLSFTSKSIYNSNILSYPIKNSVQQTVASVLLKYLNFIQNSFHLIFEDNKLLLNQQEILQSLYTDPVHSFNENNSNIFSTPPIHFTIRDSSAGNSTSHISSRYSESSTSNNNNNSHVVSGSSHYFLSERLALEMLNNENIFNFTGIGMYSGGSSNDNFLTYNPPPATVEDEINDDNDDDDDVDHDGVGDDDYDNDDSDFSDIHCIPNIGVLSKGTEKLVELSDCYTFNFDTSLYELCLRSSSDLAQEPVISQILPSTIVNDLKHLYSPHIYSIRRSRFG</sequence>
<accession>A0A3Q0KSJ4</accession>
<dbReference type="GO" id="GO:0003682">
    <property type="term" value="F:chromatin binding"/>
    <property type="evidence" value="ECO:0007669"/>
    <property type="project" value="InterPro"/>
</dbReference>
<evidence type="ECO:0000313" key="3">
    <source>
        <dbReference type="Proteomes" id="UP000008854"/>
    </source>
</evidence>
<dbReference type="PANTHER" id="PTHR46461:SF1">
    <property type="entry name" value="KELCH DOMAIN-CONTAINING PROTEIN 3"/>
    <property type="match status" value="1"/>
</dbReference>
<protein>
    <submittedName>
        <fullName evidence="4">Kelch-like protein</fullName>
    </submittedName>
</protein>
<reference evidence="4" key="2">
    <citation type="submission" date="2018-12" db="UniProtKB">
        <authorList>
            <consortium name="WormBaseParasite"/>
        </authorList>
    </citation>
    <scope>IDENTIFICATION</scope>
    <source>
        <strain evidence="4">Puerto Rican</strain>
    </source>
</reference>
<dbReference type="InterPro" id="IPR006652">
    <property type="entry name" value="Kelch_1"/>
</dbReference>
<dbReference type="SUPFAM" id="SSF117281">
    <property type="entry name" value="Kelch motif"/>
    <property type="match status" value="1"/>
</dbReference>
<name>A0A3Q0KSJ4_SCHMA</name>
<dbReference type="PANTHER" id="PTHR46461">
    <property type="entry name" value="KELCH DOMAIN-CONTAINING PROTEIN 3"/>
    <property type="match status" value="1"/>
</dbReference>
<proteinExistence type="predicted"/>
<dbReference type="InParanoid" id="A0A3Q0KSJ4"/>
<dbReference type="AlphaFoldDB" id="A0A3Q0KSJ4"/>
<dbReference type="ExpressionAtlas" id="A0A3Q0KSJ4">
    <property type="expression patterns" value="baseline"/>
</dbReference>
<dbReference type="Proteomes" id="UP000008854">
    <property type="component" value="Unassembled WGS sequence"/>
</dbReference>
<dbReference type="InterPro" id="IPR052637">
    <property type="entry name" value="KLHDC3-like"/>
</dbReference>
<feature type="compositionally biased region" description="Acidic residues" evidence="2">
    <location>
        <begin position="1187"/>
        <end position="1212"/>
    </location>
</feature>
<dbReference type="InterPro" id="IPR015915">
    <property type="entry name" value="Kelch-typ_b-propeller"/>
</dbReference>
<keyword evidence="3" id="KW-1185">Reference proteome</keyword>
<evidence type="ECO:0000256" key="1">
    <source>
        <dbReference type="ARBA" id="ARBA00022441"/>
    </source>
</evidence>
<dbReference type="WBParaSite" id="Smp_169940.1">
    <property type="protein sequence ID" value="Smp_169940.1"/>
    <property type="gene ID" value="Smp_169940"/>
</dbReference>
<dbReference type="Gene3D" id="2.120.10.80">
    <property type="entry name" value="Kelch-type beta propeller"/>
    <property type="match status" value="2"/>
</dbReference>
<evidence type="ECO:0000313" key="4">
    <source>
        <dbReference type="WBParaSite" id="Smp_169940.1"/>
    </source>
</evidence>
<keyword evidence="1" id="KW-0880">Kelch repeat</keyword>
<dbReference type="GO" id="GO:0005737">
    <property type="term" value="C:cytoplasm"/>
    <property type="evidence" value="ECO:0007669"/>
    <property type="project" value="TreeGrafter"/>
</dbReference>
<dbReference type="SUPFAM" id="SSF50965">
    <property type="entry name" value="Galactose oxidase, central domain"/>
    <property type="match status" value="1"/>
</dbReference>